<keyword evidence="4" id="KW-1185">Reference proteome</keyword>
<feature type="region of interest" description="Disordered" evidence="1">
    <location>
        <begin position="1"/>
        <end position="31"/>
    </location>
</feature>
<feature type="region of interest" description="Disordered" evidence="1">
    <location>
        <begin position="44"/>
        <end position="133"/>
    </location>
</feature>
<feature type="transmembrane region" description="Helical" evidence="2">
    <location>
        <begin position="161"/>
        <end position="182"/>
    </location>
</feature>
<keyword evidence="2" id="KW-0812">Transmembrane</keyword>
<protein>
    <submittedName>
        <fullName evidence="3">Uncharacterized protein</fullName>
    </submittedName>
</protein>
<feature type="compositionally biased region" description="Polar residues" evidence="1">
    <location>
        <begin position="104"/>
        <end position="122"/>
    </location>
</feature>
<name>A0A4S5E7A5_9MICC</name>
<keyword evidence="2" id="KW-0472">Membrane</keyword>
<proteinExistence type="predicted"/>
<sequence length="187" mass="19141">MTDTLREPVPGGRRDRRRRQGGATTTAPDPAVLAQQQALAARAADLAARAQRARESPSRPAVAFEDPTTTHNLAALASPEFLLRTGGTESPAGTAADASAPVTPASSGSTATEPSQPTSGNATAPFRSEDDARPVEARSAFGLEPLDAVTAGLGRLRRVRYLLFSLAAVGAAALGTVVVMIVSSLNG</sequence>
<dbReference type="Proteomes" id="UP000305233">
    <property type="component" value="Unassembled WGS sequence"/>
</dbReference>
<keyword evidence="2" id="KW-1133">Transmembrane helix</keyword>
<organism evidence="3 4">
    <name type="scientific">Arthrobacter echini</name>
    <dbReference type="NCBI Taxonomy" id="1529066"/>
    <lineage>
        <taxon>Bacteria</taxon>
        <taxon>Bacillati</taxon>
        <taxon>Actinomycetota</taxon>
        <taxon>Actinomycetes</taxon>
        <taxon>Micrococcales</taxon>
        <taxon>Micrococcaceae</taxon>
        <taxon>Arthrobacter</taxon>
    </lineage>
</organism>
<gene>
    <name evidence="3" type="ORF">E8P82_05165</name>
</gene>
<dbReference type="AlphaFoldDB" id="A0A4S5E7A5"/>
<evidence type="ECO:0000313" key="3">
    <source>
        <dbReference type="EMBL" id="THJ67487.1"/>
    </source>
</evidence>
<evidence type="ECO:0000256" key="1">
    <source>
        <dbReference type="SAM" id="MobiDB-lite"/>
    </source>
</evidence>
<reference evidence="3 4" key="1">
    <citation type="submission" date="2019-04" db="EMBL/GenBank/DDBJ databases">
        <authorList>
            <person name="Liu Q."/>
            <person name="Xin Y.-H."/>
        </authorList>
    </citation>
    <scope>NUCLEOTIDE SEQUENCE [LARGE SCALE GENOMIC DNA]</scope>
    <source>
        <strain evidence="3 4">AM23</strain>
    </source>
</reference>
<dbReference type="RefSeq" id="WP_136453425.1">
    <property type="nucleotide sequence ID" value="NZ_SSWH01000003.1"/>
</dbReference>
<comment type="caution">
    <text evidence="3">The sequence shown here is derived from an EMBL/GenBank/DDBJ whole genome shotgun (WGS) entry which is preliminary data.</text>
</comment>
<accession>A0A4S5E7A5</accession>
<dbReference type="OrthoDB" id="4934727at2"/>
<evidence type="ECO:0000313" key="4">
    <source>
        <dbReference type="Proteomes" id="UP000305233"/>
    </source>
</evidence>
<dbReference type="EMBL" id="SSWH01000003">
    <property type="protein sequence ID" value="THJ67487.1"/>
    <property type="molecule type" value="Genomic_DNA"/>
</dbReference>
<evidence type="ECO:0000256" key="2">
    <source>
        <dbReference type="SAM" id="Phobius"/>
    </source>
</evidence>